<keyword evidence="2" id="KW-1185">Reference proteome</keyword>
<dbReference type="EMBL" id="BSDR01000001">
    <property type="protein sequence ID" value="GLI33445.1"/>
    <property type="molecule type" value="Genomic_DNA"/>
</dbReference>
<evidence type="ECO:0000313" key="1">
    <source>
        <dbReference type="EMBL" id="GLI33445.1"/>
    </source>
</evidence>
<proteinExistence type="predicted"/>
<sequence>MSLIFILLLFSVSCATINKPKNDEKSLLIAVQGFLKAMKWEEYKIASVWVAPSAKEDFWKNIDRFQGKLHLLDYEIRDIGFQNPNPTKTVLLRCRYYSTSDPELRTKTLHQKWVFSVSPEGWQVLEPDLGGFLSEQP</sequence>
<dbReference type="AlphaFoldDB" id="A0A9W6D3D5"/>
<dbReference type="Proteomes" id="UP001144372">
    <property type="component" value="Unassembled WGS sequence"/>
</dbReference>
<evidence type="ECO:0000313" key="2">
    <source>
        <dbReference type="Proteomes" id="UP001144372"/>
    </source>
</evidence>
<name>A0A9W6D3D5_9BACT</name>
<gene>
    <name evidence="1" type="ORF">DAMNIGENAA_08780</name>
</gene>
<protein>
    <submittedName>
        <fullName evidence="1">Uncharacterized protein</fullName>
    </submittedName>
</protein>
<organism evidence="1 2">
    <name type="scientific">Desulforhabdus amnigena</name>
    <dbReference type="NCBI Taxonomy" id="40218"/>
    <lineage>
        <taxon>Bacteria</taxon>
        <taxon>Pseudomonadati</taxon>
        <taxon>Thermodesulfobacteriota</taxon>
        <taxon>Syntrophobacteria</taxon>
        <taxon>Syntrophobacterales</taxon>
        <taxon>Syntrophobacteraceae</taxon>
        <taxon>Desulforhabdus</taxon>
    </lineage>
</organism>
<reference evidence="1" key="1">
    <citation type="submission" date="2022-12" db="EMBL/GenBank/DDBJ databases">
        <title>Reference genome sequencing for broad-spectrum identification of bacterial and archaeal isolates by mass spectrometry.</title>
        <authorList>
            <person name="Sekiguchi Y."/>
            <person name="Tourlousse D.M."/>
        </authorList>
    </citation>
    <scope>NUCLEOTIDE SEQUENCE</scope>
    <source>
        <strain evidence="1">ASRB1</strain>
    </source>
</reference>
<accession>A0A9W6D3D5</accession>
<comment type="caution">
    <text evidence="1">The sequence shown here is derived from an EMBL/GenBank/DDBJ whole genome shotgun (WGS) entry which is preliminary data.</text>
</comment>